<dbReference type="Proteomes" id="UP001183388">
    <property type="component" value="Unassembled WGS sequence"/>
</dbReference>
<comment type="caution">
    <text evidence="2">The sequence shown here is derived from an EMBL/GenBank/DDBJ whole genome shotgun (WGS) entry which is preliminary data.</text>
</comment>
<sequence>MKRARILTITATALLVAGTATAAAQGSGGDARGNNVKRAPGAEVVSPLAAHNQYTSTPVSIAPGTSGSASVACPAGQVPTGGGAGTSAFDIYLLDTRPSGNGWVAFGRNVGTTAQTLTTYVVCTVP</sequence>
<name>A0ABU2LCQ5_9ACTN</name>
<dbReference type="EMBL" id="JAVREN010000036">
    <property type="protein sequence ID" value="MDT0309363.1"/>
    <property type="molecule type" value="Genomic_DNA"/>
</dbReference>
<evidence type="ECO:0000256" key="1">
    <source>
        <dbReference type="SAM" id="SignalP"/>
    </source>
</evidence>
<feature type="chain" id="PRO_5047533421" description="Secreted protein" evidence="1">
    <location>
        <begin position="23"/>
        <end position="126"/>
    </location>
</feature>
<organism evidence="2 3">
    <name type="scientific">Streptomyces boetiae</name>
    <dbReference type="NCBI Taxonomy" id="3075541"/>
    <lineage>
        <taxon>Bacteria</taxon>
        <taxon>Bacillati</taxon>
        <taxon>Actinomycetota</taxon>
        <taxon>Actinomycetes</taxon>
        <taxon>Kitasatosporales</taxon>
        <taxon>Streptomycetaceae</taxon>
        <taxon>Streptomyces</taxon>
    </lineage>
</organism>
<protein>
    <recommendedName>
        <fullName evidence="4">Secreted protein</fullName>
    </recommendedName>
</protein>
<evidence type="ECO:0000313" key="2">
    <source>
        <dbReference type="EMBL" id="MDT0309363.1"/>
    </source>
</evidence>
<gene>
    <name evidence="2" type="ORF">RM780_20710</name>
</gene>
<proteinExistence type="predicted"/>
<reference evidence="3" key="1">
    <citation type="submission" date="2023-07" db="EMBL/GenBank/DDBJ databases">
        <title>30 novel species of actinomycetes from the DSMZ collection.</title>
        <authorList>
            <person name="Nouioui I."/>
        </authorList>
    </citation>
    <scope>NUCLEOTIDE SEQUENCE [LARGE SCALE GENOMIC DNA]</scope>
    <source>
        <strain evidence="3">DSM 44917</strain>
    </source>
</reference>
<evidence type="ECO:0000313" key="3">
    <source>
        <dbReference type="Proteomes" id="UP001183388"/>
    </source>
</evidence>
<evidence type="ECO:0008006" key="4">
    <source>
        <dbReference type="Google" id="ProtNLM"/>
    </source>
</evidence>
<keyword evidence="3" id="KW-1185">Reference proteome</keyword>
<keyword evidence="1" id="KW-0732">Signal</keyword>
<feature type="signal peptide" evidence="1">
    <location>
        <begin position="1"/>
        <end position="22"/>
    </location>
</feature>
<accession>A0ABU2LCQ5</accession>
<dbReference type="RefSeq" id="WP_311632324.1">
    <property type="nucleotide sequence ID" value="NZ_JAVREN010000036.1"/>
</dbReference>